<protein>
    <submittedName>
        <fullName evidence="1">Uncharacterized protein</fullName>
    </submittedName>
</protein>
<reference evidence="1 2" key="1">
    <citation type="submission" date="2016-10" db="EMBL/GenBank/DDBJ databases">
        <authorList>
            <person name="de Groot N.N."/>
        </authorList>
    </citation>
    <scope>NUCLEOTIDE SEQUENCE [LARGE SCALE GENOMIC DNA]</scope>
    <source>
        <strain evidence="1 2">DSM 8423</strain>
    </source>
</reference>
<gene>
    <name evidence="1" type="ORF">SAMN04489760_1131</name>
</gene>
<evidence type="ECO:0000313" key="1">
    <source>
        <dbReference type="EMBL" id="SEM38638.1"/>
    </source>
</evidence>
<dbReference type="EMBL" id="FOBS01000013">
    <property type="protein sequence ID" value="SEM38638.1"/>
    <property type="molecule type" value="Genomic_DNA"/>
</dbReference>
<sequence>MKFRLLAENKDDIFYFLKFLTPFKENSNDMAEAVQAYPGILSRRNFISCLTG</sequence>
<dbReference type="AlphaFoldDB" id="A0A1H7XZV2"/>
<name>A0A1H7XZV2_9BACT</name>
<evidence type="ECO:0000313" key="2">
    <source>
        <dbReference type="Proteomes" id="UP000198744"/>
    </source>
</evidence>
<dbReference type="STRING" id="43775.SAMN04489760_1131"/>
<keyword evidence="2" id="KW-1185">Reference proteome</keyword>
<proteinExistence type="predicted"/>
<accession>A0A1H7XZV2</accession>
<organism evidence="1 2">
    <name type="scientific">Syntrophus gentianae</name>
    <dbReference type="NCBI Taxonomy" id="43775"/>
    <lineage>
        <taxon>Bacteria</taxon>
        <taxon>Pseudomonadati</taxon>
        <taxon>Thermodesulfobacteriota</taxon>
        <taxon>Syntrophia</taxon>
        <taxon>Syntrophales</taxon>
        <taxon>Syntrophaceae</taxon>
        <taxon>Syntrophus</taxon>
    </lineage>
</organism>
<dbReference type="Proteomes" id="UP000198744">
    <property type="component" value="Unassembled WGS sequence"/>
</dbReference>